<dbReference type="AlphaFoldDB" id="A0AAD8KJQ6"/>
<organism evidence="4 5">
    <name type="scientific">Tagetes erecta</name>
    <name type="common">African marigold</name>
    <dbReference type="NCBI Taxonomy" id="13708"/>
    <lineage>
        <taxon>Eukaryota</taxon>
        <taxon>Viridiplantae</taxon>
        <taxon>Streptophyta</taxon>
        <taxon>Embryophyta</taxon>
        <taxon>Tracheophyta</taxon>
        <taxon>Spermatophyta</taxon>
        <taxon>Magnoliopsida</taxon>
        <taxon>eudicotyledons</taxon>
        <taxon>Gunneridae</taxon>
        <taxon>Pentapetalae</taxon>
        <taxon>asterids</taxon>
        <taxon>campanulids</taxon>
        <taxon>Asterales</taxon>
        <taxon>Asteraceae</taxon>
        <taxon>Asteroideae</taxon>
        <taxon>Heliantheae alliance</taxon>
        <taxon>Tageteae</taxon>
        <taxon>Tagetes</taxon>
    </lineage>
</organism>
<dbReference type="InterPro" id="IPR018392">
    <property type="entry name" value="LysM"/>
</dbReference>
<dbReference type="PANTHER" id="PTHR34997:SF1">
    <property type="entry name" value="PEPTIDOGLYCAN-BINDING LYSIN DOMAIN"/>
    <property type="match status" value="1"/>
</dbReference>
<dbReference type="Gene3D" id="3.10.350.10">
    <property type="entry name" value="LysM domain"/>
    <property type="match status" value="1"/>
</dbReference>
<dbReference type="InterPro" id="IPR052210">
    <property type="entry name" value="LysM1-like"/>
</dbReference>
<evidence type="ECO:0000313" key="5">
    <source>
        <dbReference type="Proteomes" id="UP001229421"/>
    </source>
</evidence>
<sequence length="70" mass="7720">MIPTDGAKATYRSLVQRIPVCTSVVGVQTGDSCFSITQRFKLSLGFFGYINPNLNCKKLFVGEWICIDGN</sequence>
<dbReference type="Proteomes" id="UP001229421">
    <property type="component" value="Unassembled WGS sequence"/>
</dbReference>
<reference evidence="4" key="1">
    <citation type="journal article" date="2023" name="bioRxiv">
        <title>Improved chromosome-level genome assembly for marigold (Tagetes erecta).</title>
        <authorList>
            <person name="Jiang F."/>
            <person name="Yuan L."/>
            <person name="Wang S."/>
            <person name="Wang H."/>
            <person name="Xu D."/>
            <person name="Wang A."/>
            <person name="Fan W."/>
        </authorList>
    </citation>
    <scope>NUCLEOTIDE SEQUENCE</scope>
    <source>
        <strain evidence="4">WSJ</strain>
        <tissue evidence="4">Leaf</tissue>
    </source>
</reference>
<comment type="caution">
    <text evidence="4">The sequence shown here is derived from an EMBL/GenBank/DDBJ whole genome shotgun (WGS) entry which is preliminary data.</text>
</comment>
<gene>
    <name evidence="4" type="ORF">QVD17_17932</name>
</gene>
<keyword evidence="5" id="KW-1185">Reference proteome</keyword>
<dbReference type="EMBL" id="JAUHHV010000005">
    <property type="protein sequence ID" value="KAK1422646.1"/>
    <property type="molecule type" value="Genomic_DNA"/>
</dbReference>
<dbReference type="SUPFAM" id="SSF54106">
    <property type="entry name" value="LysM domain"/>
    <property type="match status" value="1"/>
</dbReference>
<dbReference type="GO" id="GO:0008061">
    <property type="term" value="F:chitin binding"/>
    <property type="evidence" value="ECO:0007669"/>
    <property type="project" value="UniProtKB-KW"/>
</dbReference>
<evidence type="ECO:0000256" key="1">
    <source>
        <dbReference type="ARBA" id="ARBA00022669"/>
    </source>
</evidence>
<evidence type="ECO:0000259" key="3">
    <source>
        <dbReference type="PROSITE" id="PS51782"/>
    </source>
</evidence>
<dbReference type="PANTHER" id="PTHR34997">
    <property type="entry name" value="AM15"/>
    <property type="match status" value="1"/>
</dbReference>
<accession>A0AAD8KJQ6</accession>
<keyword evidence="1" id="KW-0147">Chitin-binding</keyword>
<proteinExistence type="predicted"/>
<keyword evidence="2" id="KW-0843">Virulence</keyword>
<protein>
    <recommendedName>
        <fullName evidence="3">LysM domain-containing protein</fullName>
    </recommendedName>
</protein>
<name>A0AAD8KJQ6_TARER</name>
<dbReference type="InterPro" id="IPR036779">
    <property type="entry name" value="LysM_dom_sf"/>
</dbReference>
<dbReference type="Pfam" id="PF01476">
    <property type="entry name" value="LysM"/>
    <property type="match status" value="1"/>
</dbReference>
<dbReference type="PROSITE" id="PS51782">
    <property type="entry name" value="LYSM"/>
    <property type="match status" value="1"/>
</dbReference>
<evidence type="ECO:0000256" key="2">
    <source>
        <dbReference type="ARBA" id="ARBA00023026"/>
    </source>
</evidence>
<feature type="domain" description="LysM" evidence="3">
    <location>
        <begin position="23"/>
        <end position="67"/>
    </location>
</feature>
<evidence type="ECO:0000313" key="4">
    <source>
        <dbReference type="EMBL" id="KAK1422646.1"/>
    </source>
</evidence>